<organism evidence="3 4">
    <name type="scientific">Cupriavidus basilensis</name>
    <dbReference type="NCBI Taxonomy" id="68895"/>
    <lineage>
        <taxon>Bacteria</taxon>
        <taxon>Pseudomonadati</taxon>
        <taxon>Pseudomonadota</taxon>
        <taxon>Betaproteobacteria</taxon>
        <taxon>Burkholderiales</taxon>
        <taxon>Burkholderiaceae</taxon>
        <taxon>Cupriavidus</taxon>
    </lineage>
</organism>
<evidence type="ECO:0000259" key="2">
    <source>
        <dbReference type="Pfam" id="PF09917"/>
    </source>
</evidence>
<evidence type="ECO:0000313" key="3">
    <source>
        <dbReference type="EMBL" id="MDF3839235.1"/>
    </source>
</evidence>
<name>A0ABT6B2Y0_9BURK</name>
<feature type="signal peptide" evidence="1">
    <location>
        <begin position="1"/>
        <end position="37"/>
    </location>
</feature>
<sequence>MHPVQSQDSVLRPACRGIRIRPAALALAACLWAQATAAQTASAATGFEGLWHTEDKSVIELKPCPKAGQLCGYIAWSREGGTDQANPNAGLRNRSICGLLILELHQFDGTMWKDGWVYDPEEGKTYKAALRKRDGKLFLRGFVGAEVFGETETWTAAAGSEQTCRP</sequence>
<dbReference type="PANTHER" id="PTHR36919">
    <property type="entry name" value="BLR1215 PROTEIN"/>
    <property type="match status" value="1"/>
</dbReference>
<dbReference type="EMBL" id="JARJLM010000662">
    <property type="protein sequence ID" value="MDF3839235.1"/>
    <property type="molecule type" value="Genomic_DNA"/>
</dbReference>
<feature type="domain" description="DUF2147" evidence="2">
    <location>
        <begin position="49"/>
        <end position="155"/>
    </location>
</feature>
<dbReference type="Gene3D" id="2.40.128.520">
    <property type="match status" value="1"/>
</dbReference>
<reference evidence="3 4" key="1">
    <citation type="submission" date="2023-03" db="EMBL/GenBank/DDBJ databases">
        <title>Draft assemblies of triclosan tolerant bacteria isolated from returned activated sludge.</title>
        <authorList>
            <person name="Van Hamelsveld S."/>
        </authorList>
    </citation>
    <scope>NUCLEOTIDE SEQUENCE [LARGE SCALE GENOMIC DNA]</scope>
    <source>
        <strain evidence="3 4">GW210010_S58</strain>
    </source>
</reference>
<evidence type="ECO:0000313" key="4">
    <source>
        <dbReference type="Proteomes" id="UP001216674"/>
    </source>
</evidence>
<evidence type="ECO:0000256" key="1">
    <source>
        <dbReference type="SAM" id="SignalP"/>
    </source>
</evidence>
<dbReference type="PANTHER" id="PTHR36919:SF2">
    <property type="entry name" value="BLL6627 PROTEIN"/>
    <property type="match status" value="1"/>
</dbReference>
<keyword evidence="4" id="KW-1185">Reference proteome</keyword>
<dbReference type="Pfam" id="PF09917">
    <property type="entry name" value="DUF2147"/>
    <property type="match status" value="1"/>
</dbReference>
<keyword evidence="1" id="KW-0732">Signal</keyword>
<protein>
    <submittedName>
        <fullName evidence="3">DUF2147 domain-containing protein</fullName>
    </submittedName>
</protein>
<comment type="caution">
    <text evidence="3">The sequence shown here is derived from an EMBL/GenBank/DDBJ whole genome shotgun (WGS) entry which is preliminary data.</text>
</comment>
<dbReference type="Proteomes" id="UP001216674">
    <property type="component" value="Unassembled WGS sequence"/>
</dbReference>
<gene>
    <name evidence="3" type="ORF">P3W85_40805</name>
</gene>
<feature type="chain" id="PRO_5046548117" evidence="1">
    <location>
        <begin position="38"/>
        <end position="166"/>
    </location>
</feature>
<dbReference type="RefSeq" id="WP_276268996.1">
    <property type="nucleotide sequence ID" value="NZ_JARJLM010000662.1"/>
</dbReference>
<dbReference type="InterPro" id="IPR019223">
    <property type="entry name" value="DUF2147"/>
</dbReference>
<accession>A0ABT6B2Y0</accession>
<proteinExistence type="predicted"/>